<dbReference type="AGR" id="MGI:892973"/>
<evidence type="ECO:0000313" key="3">
    <source>
        <dbReference type="MGI" id="MGI:892973"/>
    </source>
</evidence>
<feature type="region of interest" description="Disordered" evidence="1">
    <location>
        <begin position="16"/>
        <end position="40"/>
    </location>
</feature>
<dbReference type="Proteomes" id="UP000000589">
    <property type="component" value="Chromosome 6"/>
</dbReference>
<proteinExistence type="predicted"/>
<protein>
    <submittedName>
        <fullName evidence="2">G protein-coupled receptor 19</fullName>
    </submittedName>
</protein>
<sequence>MNVFRRFPGGSWHPPKSCLRAVPDQENPRSLTLKSSPDEGTWKSSWSVQAIIPSIGGDIHVSWLTREAEGFLELVLPFPLYSVLAMELKCPGFQNG</sequence>
<evidence type="ECO:0000256" key="1">
    <source>
        <dbReference type="SAM" id="MobiDB-lite"/>
    </source>
</evidence>
<reference evidence="2 4" key="1">
    <citation type="journal article" date="2009" name="PLoS Biol.">
        <title>Lineage-specific biology revealed by a finished genome assembly of the mouse.</title>
        <authorList>
            <consortium name="Mouse Genome Sequencing Consortium"/>
            <person name="Church D.M."/>
            <person name="Goodstadt L."/>
            <person name="Hillier L.W."/>
            <person name="Zody M.C."/>
            <person name="Goldstein S."/>
            <person name="She X."/>
            <person name="Bult C.J."/>
            <person name="Agarwala R."/>
            <person name="Cherry J.L."/>
            <person name="DiCuccio M."/>
            <person name="Hlavina W."/>
            <person name="Kapustin Y."/>
            <person name="Meric P."/>
            <person name="Maglott D."/>
            <person name="Birtle Z."/>
            <person name="Marques A.C."/>
            <person name="Graves T."/>
            <person name="Zhou S."/>
            <person name="Teague B."/>
            <person name="Potamousis K."/>
            <person name="Churas C."/>
            <person name="Place M."/>
            <person name="Herschleb J."/>
            <person name="Runnheim R."/>
            <person name="Forrest D."/>
            <person name="Amos-Landgraf J."/>
            <person name="Schwartz D.C."/>
            <person name="Cheng Z."/>
            <person name="Lindblad-Toh K."/>
            <person name="Eichler E.E."/>
            <person name="Ponting C.P."/>
        </authorList>
    </citation>
    <scope>NUCLEOTIDE SEQUENCE [LARGE SCALE GENOMIC DNA]</scope>
    <source>
        <strain evidence="2 4">C57BL/6J</strain>
    </source>
</reference>
<reference evidence="2" key="3">
    <citation type="submission" date="2025-08" db="UniProtKB">
        <authorList>
            <consortium name="Ensembl"/>
        </authorList>
    </citation>
    <scope>IDENTIFICATION</scope>
    <source>
        <strain evidence="2">C57BL/6J</strain>
    </source>
</reference>
<dbReference type="Antibodypedia" id="2961">
    <property type="antibodies" value="150 antibodies from 30 providers"/>
</dbReference>
<reference evidence="2" key="4">
    <citation type="submission" date="2025-09" db="UniProtKB">
        <authorList>
            <consortium name="Ensembl"/>
        </authorList>
    </citation>
    <scope>IDENTIFICATION</scope>
    <source>
        <strain evidence="2">C57BL/6J</strain>
    </source>
</reference>
<evidence type="ECO:0000313" key="4">
    <source>
        <dbReference type="Proteomes" id="UP000000589"/>
    </source>
</evidence>
<dbReference type="Bgee" id="ENSMUSG00000032641">
    <property type="expression patterns" value="Expressed in spermatocyte and 233 other cell types or tissues"/>
</dbReference>
<dbReference type="Ensembl" id="ENSMUST00000203762.4">
    <property type="protein sequence ID" value="ENSMUSP00000145441.3"/>
    <property type="gene ID" value="ENSMUSG00000032641.19"/>
</dbReference>
<gene>
    <name evidence="2 3" type="primary">Gpr19</name>
</gene>
<accession>A0A0N4SWA6</accession>
<dbReference type="GeneTree" id="ENSGT00940000160365"/>
<reference evidence="2 4" key="2">
    <citation type="journal article" date="2011" name="PLoS Biol.">
        <title>Modernizing reference genome assemblies.</title>
        <authorList>
            <person name="Church D.M."/>
            <person name="Schneider V.A."/>
            <person name="Graves T."/>
            <person name="Auger K."/>
            <person name="Cunningham F."/>
            <person name="Bouk N."/>
            <person name="Chen H.C."/>
            <person name="Agarwala R."/>
            <person name="McLaren W.M."/>
            <person name="Ritchie G.R."/>
            <person name="Albracht D."/>
            <person name="Kremitzki M."/>
            <person name="Rock S."/>
            <person name="Kotkiewicz H."/>
            <person name="Kremitzki C."/>
            <person name="Wollam A."/>
            <person name="Trani L."/>
            <person name="Fulton L."/>
            <person name="Fulton R."/>
            <person name="Matthews L."/>
            <person name="Whitehead S."/>
            <person name="Chow W."/>
            <person name="Torrance J."/>
            <person name="Dunn M."/>
            <person name="Harden G."/>
            <person name="Threadgold G."/>
            <person name="Wood J."/>
            <person name="Collins J."/>
            <person name="Heath P."/>
            <person name="Griffiths G."/>
            <person name="Pelan S."/>
            <person name="Grafham D."/>
            <person name="Eichler E.E."/>
            <person name="Weinstock G."/>
            <person name="Mardis E.R."/>
            <person name="Wilson R.K."/>
            <person name="Howe K."/>
            <person name="Flicek P."/>
            <person name="Hubbard T."/>
        </authorList>
    </citation>
    <scope>NUCLEOTIDE SEQUENCE [LARGE SCALE GENOMIC DNA]</scope>
    <source>
        <strain evidence="2 4">C57BL/6J</strain>
    </source>
</reference>
<dbReference type="AlphaFoldDB" id="A0A0N4SWA6"/>
<name>A0A0N4SWA6_MOUSE</name>
<dbReference type="VEuPathDB" id="HostDB:ENSMUSG00000032641"/>
<evidence type="ECO:0000313" key="2">
    <source>
        <dbReference type="Ensembl" id="ENSMUSP00000145441.3"/>
    </source>
</evidence>
<dbReference type="MGI" id="MGI:892973">
    <property type="gene designation" value="Gpr19"/>
</dbReference>
<dbReference type="ExpressionAtlas" id="A0A0N4SWA6">
    <property type="expression patterns" value="baseline and differential"/>
</dbReference>
<keyword evidence="4" id="KW-1185">Reference proteome</keyword>
<organism evidence="2 4">
    <name type="scientific">Mus musculus</name>
    <name type="common">Mouse</name>
    <dbReference type="NCBI Taxonomy" id="10090"/>
    <lineage>
        <taxon>Eukaryota</taxon>
        <taxon>Metazoa</taxon>
        <taxon>Chordata</taxon>
        <taxon>Craniata</taxon>
        <taxon>Vertebrata</taxon>
        <taxon>Euteleostomi</taxon>
        <taxon>Mammalia</taxon>
        <taxon>Eutheria</taxon>
        <taxon>Euarchontoglires</taxon>
        <taxon>Glires</taxon>
        <taxon>Rodentia</taxon>
        <taxon>Myomorpha</taxon>
        <taxon>Muroidea</taxon>
        <taxon>Muridae</taxon>
        <taxon>Murinae</taxon>
        <taxon>Mus</taxon>
        <taxon>Mus</taxon>
    </lineage>
</organism>